<evidence type="ECO:0000256" key="5">
    <source>
        <dbReference type="ARBA" id="ARBA00022989"/>
    </source>
</evidence>
<evidence type="ECO:0000313" key="10">
    <source>
        <dbReference type="Proteomes" id="UP000028401"/>
    </source>
</evidence>
<reference evidence="9 10" key="1">
    <citation type="submission" date="2014-06" db="EMBL/GenBank/DDBJ databases">
        <title>Draft genome sequence of the putrescine producing strain Lactococcus lactis subsp cremoris GE214.</title>
        <authorList>
            <person name="Ladero V."/>
            <person name="Linares D.M."/>
            <person name="del Rio B."/>
            <person name="Mayo B."/>
            <person name="Martin M.C."/>
            <person name="Fernandez M."/>
            <person name="Alvarez M.A."/>
        </authorList>
    </citation>
    <scope>NUCLEOTIDE SEQUENCE [LARGE SCALE GENOMIC DNA]</scope>
    <source>
        <strain evidence="9 10">GE214</strain>
    </source>
</reference>
<sequence>METNQSLKKKMAARHITMIALGGAIGAGLFKGSSSAIAAAGPSVLIAYFIGGIVLYFVMKSLEKLVLSSKNPHGLSGLVQPYLGNHTADFTDWVYWSMWMINIIAEAVAAASFLQLWFANIPTWVFVLIIALLTSLINLFSVALFAETEYWLAFIKISVVILLIIFGVYLVAKQVFNNDLITTFSGMTNHGGLAPHGLKGVINSLLIVIYSYGGSELIAITVSETQDPKRAIPKAIRGVIGRIISFYIIPMFLLLVIYNWQTLAASSISPFVMVFNKMHIPFAGDIVNLIIILALFSSINSGIYASSRLLFFRLKNRQGKMAQTMSHLNKHHVPQRAVLFCSGTLYIGVVLSYFVGDRLFNYLAGSLSYTVLAVWFLISLAGFALSLKTKSLPGKTMSLLALIALFFIFIGILFTNPIGVTVFTAILYIIIFISYRKKNDAVSELN</sequence>
<dbReference type="Pfam" id="PF00324">
    <property type="entry name" value="AA_permease"/>
    <property type="match status" value="1"/>
</dbReference>
<feature type="transmembrane region" description="Helical" evidence="7">
    <location>
        <begin position="420"/>
        <end position="436"/>
    </location>
</feature>
<dbReference type="RefSeq" id="WP_042748885.1">
    <property type="nucleotide sequence ID" value="NZ_AZSI01000161.1"/>
</dbReference>
<feature type="transmembrane region" description="Helical" evidence="7">
    <location>
        <begin position="201"/>
        <end position="222"/>
    </location>
</feature>
<dbReference type="PANTHER" id="PTHR43495:SF5">
    <property type="entry name" value="GAMMA-AMINOBUTYRIC ACID PERMEASE"/>
    <property type="match status" value="1"/>
</dbReference>
<gene>
    <name evidence="9" type="ORF">U725_02436</name>
</gene>
<feature type="transmembrane region" description="Helical" evidence="7">
    <location>
        <begin position="280"/>
        <end position="305"/>
    </location>
</feature>
<feature type="transmembrane region" description="Helical" evidence="7">
    <location>
        <begin position="337"/>
        <end position="356"/>
    </location>
</feature>
<evidence type="ECO:0000259" key="8">
    <source>
        <dbReference type="Pfam" id="PF00324"/>
    </source>
</evidence>
<dbReference type="PANTHER" id="PTHR43495">
    <property type="entry name" value="GABA PERMEASE"/>
    <property type="match status" value="1"/>
</dbReference>
<keyword evidence="5 7" id="KW-1133">Transmembrane helix</keyword>
<feature type="transmembrane region" description="Helical" evidence="7">
    <location>
        <begin position="124"/>
        <end position="146"/>
    </location>
</feature>
<feature type="transmembrane region" description="Helical" evidence="7">
    <location>
        <begin position="362"/>
        <end position="385"/>
    </location>
</feature>
<dbReference type="GO" id="GO:0055085">
    <property type="term" value="P:transmembrane transport"/>
    <property type="evidence" value="ECO:0007669"/>
    <property type="project" value="InterPro"/>
</dbReference>
<evidence type="ECO:0000256" key="7">
    <source>
        <dbReference type="SAM" id="Phobius"/>
    </source>
</evidence>
<keyword evidence="4" id="KW-0029">Amino-acid transport</keyword>
<comment type="subcellular location">
    <subcellularLocation>
        <location evidence="1">Membrane</location>
        <topology evidence="1">Multi-pass membrane protein</topology>
    </subcellularLocation>
</comment>
<feature type="transmembrane region" description="Helical" evidence="7">
    <location>
        <begin position="153"/>
        <end position="172"/>
    </location>
</feature>
<feature type="domain" description="Amino acid permease/ SLC12A" evidence="8">
    <location>
        <begin position="15"/>
        <end position="433"/>
    </location>
</feature>
<feature type="transmembrane region" description="Helical" evidence="7">
    <location>
        <begin position="93"/>
        <end position="118"/>
    </location>
</feature>
<keyword evidence="6 7" id="KW-0472">Membrane</keyword>
<evidence type="ECO:0000256" key="6">
    <source>
        <dbReference type="ARBA" id="ARBA00023136"/>
    </source>
</evidence>
<accession>A0A084A8C3</accession>
<evidence type="ECO:0000256" key="4">
    <source>
        <dbReference type="ARBA" id="ARBA00022970"/>
    </source>
</evidence>
<dbReference type="PIRSF" id="PIRSF006060">
    <property type="entry name" value="AA_transporter"/>
    <property type="match status" value="1"/>
</dbReference>
<evidence type="ECO:0000256" key="3">
    <source>
        <dbReference type="ARBA" id="ARBA00022692"/>
    </source>
</evidence>
<dbReference type="Proteomes" id="UP000028401">
    <property type="component" value="Unassembled WGS sequence"/>
</dbReference>
<evidence type="ECO:0000256" key="1">
    <source>
        <dbReference type="ARBA" id="ARBA00004141"/>
    </source>
</evidence>
<dbReference type="GO" id="GO:0016020">
    <property type="term" value="C:membrane"/>
    <property type="evidence" value="ECO:0007669"/>
    <property type="project" value="UniProtKB-SubCell"/>
</dbReference>
<comment type="caution">
    <text evidence="9">The sequence shown here is derived from an EMBL/GenBank/DDBJ whole genome shotgun (WGS) entry which is preliminary data.</text>
</comment>
<feature type="transmembrane region" description="Helical" evidence="7">
    <location>
        <begin position="36"/>
        <end position="58"/>
    </location>
</feature>
<keyword evidence="3 7" id="KW-0812">Transmembrane</keyword>
<name>A0A084A8C3_LACLC</name>
<feature type="transmembrane region" description="Helical" evidence="7">
    <location>
        <begin position="12"/>
        <end position="30"/>
    </location>
</feature>
<organism evidence="9 10">
    <name type="scientific">Lactococcus cremoris subsp. cremoris GE214</name>
    <dbReference type="NCBI Taxonomy" id="1415168"/>
    <lineage>
        <taxon>Bacteria</taxon>
        <taxon>Bacillati</taxon>
        <taxon>Bacillota</taxon>
        <taxon>Bacilli</taxon>
        <taxon>Lactobacillales</taxon>
        <taxon>Streptococcaceae</taxon>
        <taxon>Lactococcus</taxon>
        <taxon>Lactococcus cremoris subsp. cremoris</taxon>
    </lineage>
</organism>
<dbReference type="InterPro" id="IPR004841">
    <property type="entry name" value="AA-permease/SLC12A_dom"/>
</dbReference>
<dbReference type="EMBL" id="AZSI01000161">
    <property type="protein sequence ID" value="KEY61552.1"/>
    <property type="molecule type" value="Genomic_DNA"/>
</dbReference>
<dbReference type="PATRIC" id="fig|1415168.3.peg.2502"/>
<evidence type="ECO:0000256" key="2">
    <source>
        <dbReference type="ARBA" id="ARBA00022448"/>
    </source>
</evidence>
<keyword evidence="2" id="KW-0813">Transport</keyword>
<evidence type="ECO:0000313" key="9">
    <source>
        <dbReference type="EMBL" id="KEY61552.1"/>
    </source>
</evidence>
<protein>
    <submittedName>
        <fullName evidence="9">Amino acid/polyamine/organocation transporter, APC superfamily</fullName>
    </submittedName>
</protein>
<dbReference type="GO" id="GO:0006865">
    <property type="term" value="P:amino acid transport"/>
    <property type="evidence" value="ECO:0007669"/>
    <property type="project" value="UniProtKB-KW"/>
</dbReference>
<proteinExistence type="predicted"/>
<feature type="transmembrane region" description="Helical" evidence="7">
    <location>
        <begin position="243"/>
        <end position="260"/>
    </location>
</feature>
<dbReference type="AlphaFoldDB" id="A0A084A8C3"/>
<dbReference type="FunFam" id="1.20.1740.10:FF:000001">
    <property type="entry name" value="Amino acid permease"/>
    <property type="match status" value="1"/>
</dbReference>
<dbReference type="Gene3D" id="1.20.1740.10">
    <property type="entry name" value="Amino acid/polyamine transporter I"/>
    <property type="match status" value="1"/>
</dbReference>